<dbReference type="PANTHER" id="PTHR43369:SF2">
    <property type="entry name" value="PHOSPHORIBOSYLGLYCINAMIDE FORMYLTRANSFERASE"/>
    <property type="match status" value="1"/>
</dbReference>
<organism evidence="8 9">
    <name type="scientific">Marivirga lumbricoides</name>
    <dbReference type="NCBI Taxonomy" id="1046115"/>
    <lineage>
        <taxon>Bacteria</taxon>
        <taxon>Pseudomonadati</taxon>
        <taxon>Bacteroidota</taxon>
        <taxon>Cytophagia</taxon>
        <taxon>Cytophagales</taxon>
        <taxon>Marivirgaceae</taxon>
        <taxon>Marivirga</taxon>
    </lineage>
</organism>
<dbReference type="Proteomes" id="UP000636010">
    <property type="component" value="Unassembled WGS sequence"/>
</dbReference>
<comment type="caution">
    <text evidence="8">The sequence shown here is derived from an EMBL/GenBank/DDBJ whole genome shotgun (WGS) entry which is preliminary data.</text>
</comment>
<feature type="binding site" evidence="6">
    <location>
        <begin position="17"/>
        <end position="19"/>
    </location>
    <ligand>
        <name>N(1)-(5-phospho-beta-D-ribosyl)glycinamide</name>
        <dbReference type="ChEBI" id="CHEBI:143788"/>
    </ligand>
</feature>
<dbReference type="PROSITE" id="PS00373">
    <property type="entry name" value="GART"/>
    <property type="match status" value="1"/>
</dbReference>
<dbReference type="NCBIfam" id="TIGR00639">
    <property type="entry name" value="PurN"/>
    <property type="match status" value="1"/>
</dbReference>
<dbReference type="InterPro" id="IPR004607">
    <property type="entry name" value="GART"/>
</dbReference>
<reference evidence="9" key="1">
    <citation type="journal article" date="2019" name="Int. J. Syst. Evol. Microbiol.">
        <title>The Global Catalogue of Microorganisms (GCM) 10K type strain sequencing project: providing services to taxonomists for standard genome sequencing and annotation.</title>
        <authorList>
            <consortium name="The Broad Institute Genomics Platform"/>
            <consortium name="The Broad Institute Genome Sequencing Center for Infectious Disease"/>
            <person name="Wu L."/>
            <person name="Ma J."/>
        </authorList>
    </citation>
    <scope>NUCLEOTIDE SEQUENCE [LARGE SCALE GENOMIC DNA]</scope>
    <source>
        <strain evidence="9">CGMCC 1.10832</strain>
    </source>
</reference>
<dbReference type="EC" id="2.1.2.2" evidence="6"/>
<evidence type="ECO:0000256" key="6">
    <source>
        <dbReference type="HAMAP-Rule" id="MF_01930"/>
    </source>
</evidence>
<evidence type="ECO:0000256" key="3">
    <source>
        <dbReference type="ARBA" id="ARBA00022755"/>
    </source>
</evidence>
<dbReference type="SUPFAM" id="SSF53328">
    <property type="entry name" value="Formyltransferase"/>
    <property type="match status" value="1"/>
</dbReference>
<comment type="catalytic activity">
    <reaction evidence="5 6">
        <text>N(1)-(5-phospho-beta-D-ribosyl)glycinamide + (6R)-10-formyltetrahydrofolate = N(2)-formyl-N(1)-(5-phospho-beta-D-ribosyl)glycinamide + (6S)-5,6,7,8-tetrahydrofolate + H(+)</text>
        <dbReference type="Rhea" id="RHEA:15053"/>
        <dbReference type="ChEBI" id="CHEBI:15378"/>
        <dbReference type="ChEBI" id="CHEBI:57453"/>
        <dbReference type="ChEBI" id="CHEBI:143788"/>
        <dbReference type="ChEBI" id="CHEBI:147286"/>
        <dbReference type="ChEBI" id="CHEBI:195366"/>
        <dbReference type="EC" id="2.1.2.2"/>
    </reaction>
</comment>
<evidence type="ECO:0000259" key="7">
    <source>
        <dbReference type="Pfam" id="PF00551"/>
    </source>
</evidence>
<dbReference type="CDD" id="cd08645">
    <property type="entry name" value="FMT_core_GART"/>
    <property type="match status" value="1"/>
</dbReference>
<name>A0ABQ1N4I1_9BACT</name>
<keyword evidence="9" id="KW-1185">Reference proteome</keyword>
<evidence type="ECO:0000256" key="4">
    <source>
        <dbReference type="ARBA" id="ARBA00038440"/>
    </source>
</evidence>
<proteinExistence type="inferred from homology"/>
<dbReference type="InterPro" id="IPR001555">
    <property type="entry name" value="GART_AS"/>
</dbReference>
<dbReference type="PANTHER" id="PTHR43369">
    <property type="entry name" value="PHOSPHORIBOSYLGLYCINAMIDE FORMYLTRANSFERASE"/>
    <property type="match status" value="1"/>
</dbReference>
<dbReference type="RefSeq" id="WP_188467485.1">
    <property type="nucleotide sequence ID" value="NZ_BAABHU010000018.1"/>
</dbReference>
<feature type="site" description="Raises pKa of active site His" evidence="6">
    <location>
        <position position="150"/>
    </location>
</feature>
<accession>A0ABQ1N4I1</accession>
<feature type="binding site" evidence="6">
    <location>
        <position position="63"/>
    </location>
    <ligand>
        <name>(6R)-10-formyltetrahydrofolate</name>
        <dbReference type="ChEBI" id="CHEBI:195366"/>
    </ligand>
</feature>
<sequence length="196" mass="21784">MTSQKKTKIAILASGSGSNAEKIMQYFRNSQLAEVACVISNRKKAGVLERAERAGIESRVFPKEAFETAEPILDYLKEQAIDLVILAGFLLKVPAEIISEFPDKILNIHPALLPKYGGKGMYGHFVHDAVLKNKDKETGITIHLVNENYDEGNVLFQASCEINPEMSAEEIAAKVQVLEHQHFPKVIESYISEKIS</sequence>
<comment type="pathway">
    <text evidence="1 6">Purine metabolism; IMP biosynthesis via de novo pathway; N(2)-formyl-N(1)-(5-phospho-D-ribosyl)glycinamide from N(1)-(5-phospho-D-ribosyl)glycinamide (10-formyl THF route): step 1/1.</text>
</comment>
<keyword evidence="3 6" id="KW-0658">Purine biosynthesis</keyword>
<dbReference type="Pfam" id="PF00551">
    <property type="entry name" value="Formyl_trans_N"/>
    <property type="match status" value="1"/>
</dbReference>
<dbReference type="InterPro" id="IPR002376">
    <property type="entry name" value="Formyl_transf_N"/>
</dbReference>
<dbReference type="Gene3D" id="3.40.50.170">
    <property type="entry name" value="Formyl transferase, N-terminal domain"/>
    <property type="match status" value="1"/>
</dbReference>
<protein>
    <recommendedName>
        <fullName evidence="6">Phosphoribosylglycinamide formyltransferase</fullName>
        <ecNumber evidence="6">2.1.2.2</ecNumber>
    </recommendedName>
    <alternativeName>
        <fullName evidence="6">5'-phosphoribosylglycinamide transformylase</fullName>
    </alternativeName>
    <alternativeName>
        <fullName evidence="6">GAR transformylase</fullName>
        <shortName evidence="6">GART</shortName>
    </alternativeName>
</protein>
<dbReference type="EMBL" id="BMEC01000018">
    <property type="protein sequence ID" value="GGC53388.1"/>
    <property type="molecule type" value="Genomic_DNA"/>
</dbReference>
<evidence type="ECO:0000313" key="8">
    <source>
        <dbReference type="EMBL" id="GGC53388.1"/>
    </source>
</evidence>
<comment type="similarity">
    <text evidence="4 6">Belongs to the GART family.</text>
</comment>
<evidence type="ECO:0000256" key="1">
    <source>
        <dbReference type="ARBA" id="ARBA00005054"/>
    </source>
</evidence>
<evidence type="ECO:0000256" key="2">
    <source>
        <dbReference type="ARBA" id="ARBA00022679"/>
    </source>
</evidence>
<evidence type="ECO:0000313" key="9">
    <source>
        <dbReference type="Proteomes" id="UP000636010"/>
    </source>
</evidence>
<dbReference type="HAMAP" id="MF_01930">
    <property type="entry name" value="PurN"/>
    <property type="match status" value="1"/>
</dbReference>
<comment type="caution">
    <text evidence="6">Lacks conserved residue(s) required for the propagation of feature annotation.</text>
</comment>
<gene>
    <name evidence="6 8" type="primary">purN</name>
    <name evidence="8" type="ORF">GCM10011506_43820</name>
</gene>
<dbReference type="InterPro" id="IPR036477">
    <property type="entry name" value="Formyl_transf_N_sf"/>
</dbReference>
<feature type="binding site" evidence="6">
    <location>
        <position position="107"/>
    </location>
    <ligand>
        <name>(6R)-10-formyltetrahydrofolate</name>
        <dbReference type="ChEBI" id="CHEBI:195366"/>
    </ligand>
</feature>
<comment type="function">
    <text evidence="6">Catalyzes the transfer of a formyl group from 10-formyltetrahydrofolate to 5-phospho-ribosyl-glycinamide (GAR), producing 5-phospho-ribosyl-N-formylglycinamide (FGAR) and tetrahydrofolate.</text>
</comment>
<feature type="active site" description="Proton donor" evidence="6">
    <location>
        <position position="109"/>
    </location>
</feature>
<feature type="domain" description="Formyl transferase N-terminal" evidence="7">
    <location>
        <begin position="8"/>
        <end position="187"/>
    </location>
</feature>
<evidence type="ECO:0000256" key="5">
    <source>
        <dbReference type="ARBA" id="ARBA00047664"/>
    </source>
</evidence>
<keyword evidence="2 6" id="KW-0808">Transferase</keyword>